<sequence length="593" mass="67666">MAFYNQHLGMFAPRPDSKPLEVVQRLGRETMSIQGGRDLGFYSFAKSQLRSLGLMKNDPHPTLRRYGMDVAGRFMQLHLRVPPKQAAENSAKAMQCWQTLRQVLENQDMTITDRQLLLHTIQAQTKGPKNIVDETGRTRSMVDPRAAEWDFLQRKLSALYAQGKSLKSMELDDKERILIYEKLEEYKEQEKQRELLNRLKRQWFVKLPWEVGKELKMAGAEEHIQVEPQDVRAQFWGPEVAEEERPPVGEIVTNPDRYRQLTKLFMEHELDKRFEGRLSFSVQSLDELSVEDANVLKRFHAKPHEQRICRKIIDMNQPEKKQKKKTAQLPMIQPPRRRDQGLVAGPLVRDPVDRLVLEASIIPNYIELLTAHTFALGFVDGMTELKVPLLGYKKSLETVLKSQAIVDLIQLMLRALNHFTGSDMKSFSLTPEFVESLDVSFYDQLAKILRKHEKGQLLLKQLKIDIALVEPVAGLEPSTSPSGAAVEVGDEGTVAGVPIGIVGMEGRILPFVELFTKCRLFMTYICAEGGVSASVFRLVKFFDRARPEVEDLVTLLRSTKDVCSHFVFWLTGSSGDLSCINALSYVKNQLEDF</sequence>
<dbReference type="GeneID" id="22913027"/>
<accession>A0A023B616</accession>
<comment type="caution">
    <text evidence="1">The sequence shown here is derived from an EMBL/GenBank/DDBJ whole genome shotgun (WGS) entry which is preliminary data.</text>
</comment>
<keyword evidence="2" id="KW-1185">Reference proteome</keyword>
<evidence type="ECO:0000313" key="1">
    <source>
        <dbReference type="EMBL" id="EZG65029.1"/>
    </source>
</evidence>
<dbReference type="AlphaFoldDB" id="A0A023B616"/>
<dbReference type="Proteomes" id="UP000019763">
    <property type="component" value="Unassembled WGS sequence"/>
</dbReference>
<proteinExistence type="predicted"/>
<gene>
    <name evidence="1" type="ORF">GNI_084370</name>
</gene>
<protein>
    <submittedName>
        <fullName evidence="1">Uncharacterized protein</fullName>
    </submittedName>
</protein>
<name>A0A023B616_GRENI</name>
<dbReference type="RefSeq" id="XP_011134105.1">
    <property type="nucleotide sequence ID" value="XM_011135803.1"/>
</dbReference>
<reference evidence="1" key="1">
    <citation type="submission" date="2013-12" db="EMBL/GenBank/DDBJ databases">
        <authorList>
            <person name="Omoto C.K."/>
            <person name="Sibley D."/>
            <person name="Venepally P."/>
            <person name="Hadjithomas M."/>
            <person name="Karamycheva S."/>
            <person name="Brunk B."/>
            <person name="Roos D."/>
            <person name="Caler E."/>
            <person name="Lorenzi H."/>
        </authorList>
    </citation>
    <scope>NUCLEOTIDE SEQUENCE</scope>
</reference>
<dbReference type="EMBL" id="AFNH02000634">
    <property type="protein sequence ID" value="EZG65029.1"/>
    <property type="molecule type" value="Genomic_DNA"/>
</dbReference>
<organism evidence="1 2">
    <name type="scientific">Gregarina niphandrodes</name>
    <name type="common">Septate eugregarine</name>
    <dbReference type="NCBI Taxonomy" id="110365"/>
    <lineage>
        <taxon>Eukaryota</taxon>
        <taxon>Sar</taxon>
        <taxon>Alveolata</taxon>
        <taxon>Apicomplexa</taxon>
        <taxon>Conoidasida</taxon>
        <taxon>Gregarinasina</taxon>
        <taxon>Eugregarinorida</taxon>
        <taxon>Gregarinidae</taxon>
        <taxon>Gregarina</taxon>
    </lineage>
</organism>
<evidence type="ECO:0000313" key="2">
    <source>
        <dbReference type="Proteomes" id="UP000019763"/>
    </source>
</evidence>
<dbReference type="VEuPathDB" id="CryptoDB:GNI_084370"/>